<keyword evidence="8" id="KW-0503">Monooxygenase</keyword>
<dbReference type="PANTHER" id="PTHR21266">
    <property type="entry name" value="IRON-SULFUR DOMAIN CONTAINING PROTEIN"/>
    <property type="match status" value="1"/>
</dbReference>
<gene>
    <name evidence="7" type="primary">vanA</name>
    <name evidence="7" type="ORF">MFU01_80700</name>
    <name evidence="8" type="ORF">SAMN05443572_1134</name>
</gene>
<reference evidence="8 9" key="1">
    <citation type="submission" date="2016-10" db="EMBL/GenBank/DDBJ databases">
        <authorList>
            <person name="Varghese N."/>
            <person name="Submissions S."/>
        </authorList>
    </citation>
    <scope>NUCLEOTIDE SEQUENCE [LARGE SCALE GENOMIC DNA]</scope>
    <source>
        <strain evidence="8 9">DSM 16525</strain>
    </source>
</reference>
<dbReference type="OrthoDB" id="7418829at2"/>
<dbReference type="Proteomes" id="UP000183760">
    <property type="component" value="Unassembled WGS sequence"/>
</dbReference>
<dbReference type="InterPro" id="IPR036922">
    <property type="entry name" value="Rieske_2Fe-2S_sf"/>
</dbReference>
<keyword evidence="9" id="KW-1185">Reference proteome</keyword>
<proteinExistence type="predicted"/>
<dbReference type="InterPro" id="IPR017941">
    <property type="entry name" value="Rieske_2Fe-2S"/>
</dbReference>
<evidence type="ECO:0000259" key="6">
    <source>
        <dbReference type="PROSITE" id="PS51296"/>
    </source>
</evidence>
<dbReference type="SUPFAM" id="SSF50022">
    <property type="entry name" value="ISP domain"/>
    <property type="match status" value="1"/>
</dbReference>
<dbReference type="InterPro" id="IPR050584">
    <property type="entry name" value="Cholesterol_7-desaturase"/>
</dbReference>
<evidence type="ECO:0000256" key="5">
    <source>
        <dbReference type="ARBA" id="ARBA00023014"/>
    </source>
</evidence>
<dbReference type="RefSeq" id="WP_074958313.1">
    <property type="nucleotide sequence ID" value="NZ_BJXR01000072.1"/>
</dbReference>
<evidence type="ECO:0000313" key="7">
    <source>
        <dbReference type="EMBL" id="GEN13033.1"/>
    </source>
</evidence>
<name>A0A511THC0_MYXFU</name>
<dbReference type="Gene3D" id="2.102.10.10">
    <property type="entry name" value="Rieske [2Fe-2S] iron-sulphur domain"/>
    <property type="match status" value="1"/>
</dbReference>
<evidence type="ECO:0000313" key="9">
    <source>
        <dbReference type="Proteomes" id="UP000183760"/>
    </source>
</evidence>
<dbReference type="STRING" id="1334629.MFUL124B02_09745"/>
<evidence type="ECO:0000256" key="3">
    <source>
        <dbReference type="ARBA" id="ARBA00023002"/>
    </source>
</evidence>
<evidence type="ECO:0000313" key="10">
    <source>
        <dbReference type="Proteomes" id="UP000321514"/>
    </source>
</evidence>
<evidence type="ECO:0000313" key="8">
    <source>
        <dbReference type="EMBL" id="SEU38250.1"/>
    </source>
</evidence>
<dbReference type="SUPFAM" id="SSF55961">
    <property type="entry name" value="Bet v1-like"/>
    <property type="match status" value="1"/>
</dbReference>
<dbReference type="GO" id="GO:0046872">
    <property type="term" value="F:metal ion binding"/>
    <property type="evidence" value="ECO:0007669"/>
    <property type="project" value="UniProtKB-KW"/>
</dbReference>
<dbReference type="GO" id="GO:0051537">
    <property type="term" value="F:2 iron, 2 sulfur cluster binding"/>
    <property type="evidence" value="ECO:0007669"/>
    <property type="project" value="UniProtKB-KW"/>
</dbReference>
<dbReference type="Proteomes" id="UP000321514">
    <property type="component" value="Unassembled WGS sequence"/>
</dbReference>
<dbReference type="GO" id="GO:0004497">
    <property type="term" value="F:monooxygenase activity"/>
    <property type="evidence" value="ECO:0007669"/>
    <property type="project" value="UniProtKB-KW"/>
</dbReference>
<dbReference type="PANTHER" id="PTHR21266:SF60">
    <property type="entry name" value="3-KETOSTEROID-9-ALPHA-MONOOXYGENASE, OXYGENASE COMPONENT"/>
    <property type="match status" value="1"/>
</dbReference>
<evidence type="ECO:0000256" key="4">
    <source>
        <dbReference type="ARBA" id="ARBA00023004"/>
    </source>
</evidence>
<dbReference type="InterPro" id="IPR044043">
    <property type="entry name" value="VanA_C_cat"/>
</dbReference>
<keyword evidence="2" id="KW-0479">Metal-binding</keyword>
<dbReference type="AlphaFoldDB" id="A0A511THC0"/>
<keyword evidence="1" id="KW-0001">2Fe-2S</keyword>
<comment type="caution">
    <text evidence="7">The sequence shown here is derived from an EMBL/GenBank/DDBJ whole genome shotgun (WGS) entry which is preliminary data.</text>
</comment>
<accession>A0A511THC0</accession>
<dbReference type="Pfam" id="PF19112">
    <property type="entry name" value="VanA_C"/>
    <property type="match status" value="1"/>
</dbReference>
<protein>
    <submittedName>
        <fullName evidence="7">(2Fe-2S)-binding protein</fullName>
    </submittedName>
    <submittedName>
        <fullName evidence="8">Vanillate O-demethylase monooxygenase subunit</fullName>
    </submittedName>
</protein>
<evidence type="ECO:0000256" key="2">
    <source>
        <dbReference type="ARBA" id="ARBA00022723"/>
    </source>
</evidence>
<keyword evidence="5" id="KW-0411">Iron-sulfur</keyword>
<dbReference type="PROSITE" id="PS51296">
    <property type="entry name" value="RIESKE"/>
    <property type="match status" value="1"/>
</dbReference>
<sequence>MSTAGEVRSYRDTFLPYWHPVAYAHELREGPLAARLLETELVLWRTASGVAATQRYCAHRGADLSAGTVTPQGLRCAFHGWTYAQSGSCVRIPSQPQTPVPERARVNSYLAAQRHGLIWVCLSPEPAAPLPEWPELADSATVATVPLPRLDWETSAGRMVEIVLDVAHLSFVHEGTFGNPEQPEVPAYDVEKRSDGLRAQIVYPALAPAVGSAPPRVDRTTLTYEVTFPFTARLTFKPTLFYPHTVYAVASPWSEEKMQCFYFASYHPRIRNFAELFVKSESAILEQDRRVAEGQRPRAHPLDFSGEVPVKADRLPIEYRRALAALRLGRPPDAPAWD</sequence>
<dbReference type="Gene3D" id="3.90.380.10">
    <property type="entry name" value="Naphthalene 1,2-dioxygenase Alpha Subunit, Chain A, domain 1"/>
    <property type="match status" value="1"/>
</dbReference>
<dbReference type="EMBL" id="BJXR01000072">
    <property type="protein sequence ID" value="GEN13033.1"/>
    <property type="molecule type" value="Genomic_DNA"/>
</dbReference>
<evidence type="ECO:0000256" key="1">
    <source>
        <dbReference type="ARBA" id="ARBA00022714"/>
    </source>
</evidence>
<keyword evidence="4" id="KW-0408">Iron</keyword>
<feature type="domain" description="Rieske" evidence="6">
    <location>
        <begin position="18"/>
        <end position="120"/>
    </location>
</feature>
<dbReference type="EMBL" id="FOIB01000013">
    <property type="protein sequence ID" value="SEU38250.1"/>
    <property type="molecule type" value="Genomic_DNA"/>
</dbReference>
<organism evidence="7 10">
    <name type="scientific">Myxococcus fulvus</name>
    <dbReference type="NCBI Taxonomy" id="33"/>
    <lineage>
        <taxon>Bacteria</taxon>
        <taxon>Pseudomonadati</taxon>
        <taxon>Myxococcota</taxon>
        <taxon>Myxococcia</taxon>
        <taxon>Myxococcales</taxon>
        <taxon>Cystobacterineae</taxon>
        <taxon>Myxococcaceae</taxon>
        <taxon>Myxococcus</taxon>
    </lineage>
</organism>
<reference evidence="7 10" key="2">
    <citation type="submission" date="2019-07" db="EMBL/GenBank/DDBJ databases">
        <title>Whole genome shotgun sequence of Myxococcus fulvus NBRC 100333.</title>
        <authorList>
            <person name="Hosoyama A."/>
            <person name="Uohara A."/>
            <person name="Ohji S."/>
            <person name="Ichikawa N."/>
        </authorList>
    </citation>
    <scope>NUCLEOTIDE SEQUENCE [LARGE SCALE GENOMIC DNA]</scope>
    <source>
        <strain evidence="7 10">NBRC 100333</strain>
    </source>
</reference>
<dbReference type="Pfam" id="PF00355">
    <property type="entry name" value="Rieske"/>
    <property type="match status" value="1"/>
</dbReference>
<keyword evidence="3" id="KW-0560">Oxidoreductase</keyword>